<sequence>MKELAPLAFCINTNKINGTIVLCCPQYGSRIQVKVTPCSAVPSVKRYVLALDYGPSLQAVLLPFTSTLRLTGLHCSRD</sequence>
<comment type="caution">
    <text evidence="1">The sequence shown here is derived from an EMBL/GenBank/DDBJ whole genome shotgun (WGS) entry which is preliminary data.</text>
</comment>
<reference evidence="1 2" key="1">
    <citation type="journal article" date="2023" name="Sci. Data">
        <title>Genome assembly of the Korean intertidal mud-creeper Batillaria attramentaria.</title>
        <authorList>
            <person name="Patra A.K."/>
            <person name="Ho P.T."/>
            <person name="Jun S."/>
            <person name="Lee S.J."/>
            <person name="Kim Y."/>
            <person name="Won Y.J."/>
        </authorList>
    </citation>
    <scope>NUCLEOTIDE SEQUENCE [LARGE SCALE GENOMIC DNA]</scope>
    <source>
        <strain evidence="1">Wonlab-2016</strain>
    </source>
</reference>
<keyword evidence="2" id="KW-1185">Reference proteome</keyword>
<name>A0ABD0J5P5_9CAEN</name>
<dbReference type="AlphaFoldDB" id="A0ABD0J5P5"/>
<protein>
    <submittedName>
        <fullName evidence="1">Uncharacterized protein</fullName>
    </submittedName>
</protein>
<evidence type="ECO:0000313" key="2">
    <source>
        <dbReference type="Proteomes" id="UP001519460"/>
    </source>
</evidence>
<evidence type="ECO:0000313" key="1">
    <source>
        <dbReference type="EMBL" id="KAK7462101.1"/>
    </source>
</evidence>
<accession>A0ABD0J5P5</accession>
<dbReference type="Proteomes" id="UP001519460">
    <property type="component" value="Unassembled WGS sequence"/>
</dbReference>
<proteinExistence type="predicted"/>
<organism evidence="1 2">
    <name type="scientific">Batillaria attramentaria</name>
    <dbReference type="NCBI Taxonomy" id="370345"/>
    <lineage>
        <taxon>Eukaryota</taxon>
        <taxon>Metazoa</taxon>
        <taxon>Spiralia</taxon>
        <taxon>Lophotrochozoa</taxon>
        <taxon>Mollusca</taxon>
        <taxon>Gastropoda</taxon>
        <taxon>Caenogastropoda</taxon>
        <taxon>Sorbeoconcha</taxon>
        <taxon>Cerithioidea</taxon>
        <taxon>Batillariidae</taxon>
        <taxon>Batillaria</taxon>
    </lineage>
</organism>
<gene>
    <name evidence="1" type="ORF">BaRGS_00038473</name>
</gene>
<dbReference type="EMBL" id="JACVVK020000623">
    <property type="protein sequence ID" value="KAK7462101.1"/>
    <property type="molecule type" value="Genomic_DNA"/>
</dbReference>